<dbReference type="Proteomes" id="UP000245202">
    <property type="component" value="Unassembled WGS sequence"/>
</dbReference>
<evidence type="ECO:0000256" key="1">
    <source>
        <dbReference type="SAM" id="Phobius"/>
    </source>
</evidence>
<dbReference type="EMBL" id="BDQX01000430">
    <property type="protein sequence ID" value="GBG11658.1"/>
    <property type="molecule type" value="Genomic_DNA"/>
</dbReference>
<dbReference type="RefSeq" id="WP_087566319.1">
    <property type="nucleotide sequence ID" value="NZ_BDQX01000430.1"/>
</dbReference>
<reference evidence="2 3" key="1">
    <citation type="submission" date="2017-08" db="EMBL/GenBank/DDBJ databases">
        <title>Substantial Increase in Enzyme Production by Combined Drug-Resistance Mutations in Paenibacillus agaridevorans.</title>
        <authorList>
            <person name="Tanaka Y."/>
            <person name="Funane K."/>
            <person name="Hosaka T."/>
            <person name="Shiwa Y."/>
            <person name="Fujita N."/>
            <person name="Miyazaki T."/>
            <person name="Yoshikawa H."/>
            <person name="Murakami K."/>
            <person name="Kasahara K."/>
            <person name="Inaoka T."/>
            <person name="Hiraga Y."/>
            <person name="Ochi K."/>
        </authorList>
    </citation>
    <scope>NUCLEOTIDE SEQUENCE [LARGE SCALE GENOMIC DNA]</scope>
    <source>
        <strain evidence="2 3">T-3040</strain>
    </source>
</reference>
<name>A0A2R5F275_9BACL</name>
<keyword evidence="3" id="KW-1185">Reference proteome</keyword>
<evidence type="ECO:0000313" key="3">
    <source>
        <dbReference type="Proteomes" id="UP000245202"/>
    </source>
</evidence>
<dbReference type="AlphaFoldDB" id="A0A2R5F275"/>
<evidence type="ECO:0000313" key="2">
    <source>
        <dbReference type="EMBL" id="GBG11658.1"/>
    </source>
</evidence>
<keyword evidence="1" id="KW-0812">Transmembrane</keyword>
<accession>A0A2R5F275</accession>
<protein>
    <recommendedName>
        <fullName evidence="4">Cardiolipin synthase N-terminal domain-containing protein</fullName>
    </recommendedName>
</protein>
<feature type="transmembrane region" description="Helical" evidence="1">
    <location>
        <begin position="42"/>
        <end position="63"/>
    </location>
</feature>
<proteinExistence type="predicted"/>
<organism evidence="2 3">
    <name type="scientific">Paenibacillus agaridevorans</name>
    <dbReference type="NCBI Taxonomy" id="171404"/>
    <lineage>
        <taxon>Bacteria</taxon>
        <taxon>Bacillati</taxon>
        <taxon>Bacillota</taxon>
        <taxon>Bacilli</taxon>
        <taxon>Bacillales</taxon>
        <taxon>Paenibacillaceae</taxon>
        <taxon>Paenibacillus</taxon>
    </lineage>
</organism>
<evidence type="ECO:0008006" key="4">
    <source>
        <dbReference type="Google" id="ProtNLM"/>
    </source>
</evidence>
<gene>
    <name evidence="2" type="ORF">PAT3040_06493</name>
</gene>
<sequence>MSGFGLFGIFLMFGFFLFLINIATSVWAYLDAKKLGKSNEYALLLLIGTLIFPVAGLIVYLIIRRA</sequence>
<keyword evidence="1" id="KW-0472">Membrane</keyword>
<keyword evidence="1" id="KW-1133">Transmembrane helix</keyword>
<feature type="transmembrane region" description="Helical" evidence="1">
    <location>
        <begin position="6"/>
        <end position="30"/>
    </location>
</feature>
<comment type="caution">
    <text evidence="2">The sequence shown here is derived from an EMBL/GenBank/DDBJ whole genome shotgun (WGS) entry which is preliminary data.</text>
</comment>